<dbReference type="Proteomes" id="UP001219862">
    <property type="component" value="Unassembled WGS sequence"/>
</dbReference>
<keyword evidence="2" id="KW-1185">Reference proteome</keyword>
<gene>
    <name evidence="1" type="ORF">PRZ01_00250</name>
</gene>
<comment type="caution">
    <text evidence="1">The sequence shown here is derived from an EMBL/GenBank/DDBJ whole genome shotgun (WGS) entry which is preliminary data.</text>
</comment>
<organism evidence="1 2">
    <name type="scientific">Roseateles koreensis</name>
    <dbReference type="NCBI Taxonomy" id="2987526"/>
    <lineage>
        <taxon>Bacteria</taxon>
        <taxon>Pseudomonadati</taxon>
        <taxon>Pseudomonadota</taxon>
        <taxon>Betaproteobacteria</taxon>
        <taxon>Burkholderiales</taxon>
        <taxon>Sphaerotilaceae</taxon>
        <taxon>Roseateles</taxon>
    </lineage>
</organism>
<name>A0ABT5KP27_9BURK</name>
<protein>
    <submittedName>
        <fullName evidence="1">Uncharacterized protein</fullName>
    </submittedName>
</protein>
<evidence type="ECO:0000313" key="2">
    <source>
        <dbReference type="Proteomes" id="UP001219862"/>
    </source>
</evidence>
<sequence length="87" mass="9976">MLTNADCLICRHCGQISYGSQSDDAMGRAWREQYKAEAKLDKNWQGPKGMHHATRAKLMNIIHACEEQRDRALCAFMAARFPKGWHL</sequence>
<dbReference type="EMBL" id="JAQQXS010000001">
    <property type="protein sequence ID" value="MDC8783621.1"/>
    <property type="molecule type" value="Genomic_DNA"/>
</dbReference>
<dbReference type="RefSeq" id="WP_273594750.1">
    <property type="nucleotide sequence ID" value="NZ_JAQQXS010000001.1"/>
</dbReference>
<proteinExistence type="predicted"/>
<reference evidence="1 2" key="1">
    <citation type="submission" date="2022-10" db="EMBL/GenBank/DDBJ databases">
        <title>paucibacter sp. hw8 Genome sequencing.</title>
        <authorList>
            <person name="Park S."/>
        </authorList>
    </citation>
    <scope>NUCLEOTIDE SEQUENCE [LARGE SCALE GENOMIC DNA]</scope>
    <source>
        <strain evidence="2">hw8</strain>
    </source>
</reference>
<evidence type="ECO:0000313" key="1">
    <source>
        <dbReference type="EMBL" id="MDC8783621.1"/>
    </source>
</evidence>
<accession>A0ABT5KP27</accession>